<feature type="domain" description="Amidase" evidence="9">
    <location>
        <begin position="23"/>
        <end position="464"/>
    </location>
</feature>
<feature type="active site" description="Charge relay system" evidence="8">
    <location>
        <position position="79"/>
    </location>
</feature>
<comment type="similarity">
    <text evidence="1 8">Belongs to the amidase family. GatA subfamily.</text>
</comment>
<proteinExistence type="inferred from homology"/>
<dbReference type="RefSeq" id="WP_197115728.1">
    <property type="nucleotide sequence ID" value="NZ_JACBXQ010000004.1"/>
</dbReference>
<gene>
    <name evidence="8 10" type="primary">gatA</name>
    <name evidence="10" type="ORF">HZY91_07880</name>
</gene>
<dbReference type="InterPro" id="IPR023631">
    <property type="entry name" value="Amidase_dom"/>
</dbReference>
<comment type="function">
    <text evidence="6 8">Allows the formation of correctly charged Gln-tRNA(Gln) through the transamidation of misacylated Glu-tRNA(Gln) in organisms which lack glutaminyl-tRNA synthetase. The reaction takes place in the presence of glutamine and ATP through an activated gamma-phospho-Glu-tRNA(Gln).</text>
</comment>
<keyword evidence="5 8" id="KW-0648">Protein biosynthesis</keyword>
<comment type="caution">
    <text evidence="10">The sequence shown here is derived from an EMBL/GenBank/DDBJ whole genome shotgun (WGS) entry which is preliminary data.</text>
</comment>
<dbReference type="Proteomes" id="UP000721415">
    <property type="component" value="Unassembled WGS sequence"/>
</dbReference>
<evidence type="ECO:0000259" key="9">
    <source>
        <dbReference type="Pfam" id="PF01425"/>
    </source>
</evidence>
<dbReference type="InterPro" id="IPR020556">
    <property type="entry name" value="Amidase_CS"/>
</dbReference>
<dbReference type="NCBIfam" id="TIGR00132">
    <property type="entry name" value="gatA"/>
    <property type="match status" value="1"/>
</dbReference>
<keyword evidence="11" id="KW-1185">Reference proteome</keyword>
<evidence type="ECO:0000256" key="6">
    <source>
        <dbReference type="ARBA" id="ARBA00025295"/>
    </source>
</evidence>
<dbReference type="InterPro" id="IPR004412">
    <property type="entry name" value="GatA"/>
</dbReference>
<keyword evidence="2 8" id="KW-0436">Ligase</keyword>
<evidence type="ECO:0000313" key="11">
    <source>
        <dbReference type="Proteomes" id="UP000721415"/>
    </source>
</evidence>
<dbReference type="PROSITE" id="PS00571">
    <property type="entry name" value="AMIDASES"/>
    <property type="match status" value="1"/>
</dbReference>
<evidence type="ECO:0000256" key="2">
    <source>
        <dbReference type="ARBA" id="ARBA00022598"/>
    </source>
</evidence>
<dbReference type="Pfam" id="PF01425">
    <property type="entry name" value="Amidase"/>
    <property type="match status" value="1"/>
</dbReference>
<sequence length="486" mass="52755">MNFPDTIKGIQEGLANGQFTAVELINSIYQRIEATESQVKSFIHYENHKQAALEAASKADKIGYADGAPQLNGVPVAVKDNILTKGFTTTAASKMLENFVPTYDAFVIKQLKKAGAIVIGKLNMDEFAMGGSTENSYFHPTHNPWDLERVPGGSSGGSAATVAARQVPASLGSDTGGSIRQPASYTGIVGMKPTYGRVSRHGVVAFASSLDQVGPMTLTVEDNARVLQAIAGHDLNDATTLPNCNETFASKIGESIKGMKIAYPKEYHSDAINPEVRQAIDRAADFFRKEGAIVEEVSLPHSEYGVNVYYIIASAEASSNLQRFDGIRYGYRSTEAHNLDEIYTKSRNEGFGEEVKRRIMIGSYSLSAGAYDVFFKKAAQVRTLIKQDFAKIFEDYDLIMGPVTTSTAFKLGGRITDPLEMYVADLLTVPINLAGIPSLSIPAGFDNNRLPIGMALTGPSSSETILYQVGHAFEQAHDFYQKKPEL</sequence>
<accession>A0ABS0LRN0</accession>
<dbReference type="InterPro" id="IPR036928">
    <property type="entry name" value="AS_sf"/>
</dbReference>
<feature type="active site" description="Charge relay system" evidence="8">
    <location>
        <position position="154"/>
    </location>
</feature>
<evidence type="ECO:0000256" key="5">
    <source>
        <dbReference type="ARBA" id="ARBA00022917"/>
    </source>
</evidence>
<evidence type="ECO:0000256" key="8">
    <source>
        <dbReference type="HAMAP-Rule" id="MF_00120"/>
    </source>
</evidence>
<name>A0ABS0LRN0_9LACT</name>
<feature type="active site" description="Acyl-ester intermediate" evidence="8">
    <location>
        <position position="178"/>
    </location>
</feature>
<reference evidence="10 11" key="1">
    <citation type="submission" date="2020-07" db="EMBL/GenBank/DDBJ databases">
        <title>Facklamia lactis sp. nov., isolated from raw milk.</title>
        <authorList>
            <person name="Doll E.V."/>
            <person name="Huptas C."/>
            <person name="Staib L."/>
            <person name="Wenning M."/>
            <person name="Scherer S."/>
        </authorList>
    </citation>
    <scope>NUCLEOTIDE SEQUENCE [LARGE SCALE GENOMIC DNA]</scope>
    <source>
        <strain evidence="10 11">DSM 111018</strain>
    </source>
</reference>
<evidence type="ECO:0000256" key="7">
    <source>
        <dbReference type="ARBA" id="ARBA00047407"/>
    </source>
</evidence>
<dbReference type="EC" id="6.3.5.7" evidence="8"/>
<keyword evidence="3 8" id="KW-0547">Nucleotide-binding</keyword>
<evidence type="ECO:0000313" key="10">
    <source>
        <dbReference type="EMBL" id="MBG9986816.1"/>
    </source>
</evidence>
<dbReference type="HAMAP" id="MF_00120">
    <property type="entry name" value="GatA"/>
    <property type="match status" value="1"/>
</dbReference>
<comment type="subunit">
    <text evidence="8">Heterotrimer of A, B and C subunits.</text>
</comment>
<dbReference type="GO" id="GO:0050567">
    <property type="term" value="F:glutaminyl-tRNA synthase (glutamine-hydrolyzing) activity"/>
    <property type="evidence" value="ECO:0007669"/>
    <property type="project" value="UniProtKB-EC"/>
</dbReference>
<keyword evidence="4 8" id="KW-0067">ATP-binding</keyword>
<dbReference type="EMBL" id="JACBXQ010000004">
    <property type="protein sequence ID" value="MBG9986816.1"/>
    <property type="molecule type" value="Genomic_DNA"/>
</dbReference>
<evidence type="ECO:0000256" key="1">
    <source>
        <dbReference type="ARBA" id="ARBA00008069"/>
    </source>
</evidence>
<protein>
    <recommendedName>
        <fullName evidence="8">Glutamyl-tRNA(Gln) amidotransferase subunit A</fullName>
        <shortName evidence="8">Glu-ADT subunit A</shortName>
        <ecNumber evidence="8">6.3.5.7</ecNumber>
    </recommendedName>
</protein>
<dbReference type="InterPro" id="IPR000120">
    <property type="entry name" value="Amidase"/>
</dbReference>
<dbReference type="SUPFAM" id="SSF75304">
    <property type="entry name" value="Amidase signature (AS) enzymes"/>
    <property type="match status" value="1"/>
</dbReference>
<dbReference type="PANTHER" id="PTHR11895">
    <property type="entry name" value="TRANSAMIDASE"/>
    <property type="match status" value="1"/>
</dbReference>
<dbReference type="Gene3D" id="3.90.1300.10">
    <property type="entry name" value="Amidase signature (AS) domain"/>
    <property type="match status" value="1"/>
</dbReference>
<comment type="catalytic activity">
    <reaction evidence="7 8">
        <text>L-glutamyl-tRNA(Gln) + L-glutamine + ATP + H2O = L-glutaminyl-tRNA(Gln) + L-glutamate + ADP + phosphate + H(+)</text>
        <dbReference type="Rhea" id="RHEA:17521"/>
        <dbReference type="Rhea" id="RHEA-COMP:9681"/>
        <dbReference type="Rhea" id="RHEA-COMP:9684"/>
        <dbReference type="ChEBI" id="CHEBI:15377"/>
        <dbReference type="ChEBI" id="CHEBI:15378"/>
        <dbReference type="ChEBI" id="CHEBI:29985"/>
        <dbReference type="ChEBI" id="CHEBI:30616"/>
        <dbReference type="ChEBI" id="CHEBI:43474"/>
        <dbReference type="ChEBI" id="CHEBI:58359"/>
        <dbReference type="ChEBI" id="CHEBI:78520"/>
        <dbReference type="ChEBI" id="CHEBI:78521"/>
        <dbReference type="ChEBI" id="CHEBI:456216"/>
        <dbReference type="EC" id="6.3.5.7"/>
    </reaction>
</comment>
<dbReference type="PANTHER" id="PTHR11895:SF151">
    <property type="entry name" value="GLUTAMYL-TRNA(GLN) AMIDOTRANSFERASE SUBUNIT A"/>
    <property type="match status" value="1"/>
</dbReference>
<organism evidence="10 11">
    <name type="scientific">Facklamia lactis</name>
    <dbReference type="NCBI Taxonomy" id="2749967"/>
    <lineage>
        <taxon>Bacteria</taxon>
        <taxon>Bacillati</taxon>
        <taxon>Bacillota</taxon>
        <taxon>Bacilli</taxon>
        <taxon>Lactobacillales</taxon>
        <taxon>Aerococcaceae</taxon>
        <taxon>Facklamia</taxon>
    </lineage>
</organism>
<evidence type="ECO:0000256" key="4">
    <source>
        <dbReference type="ARBA" id="ARBA00022840"/>
    </source>
</evidence>
<evidence type="ECO:0000256" key="3">
    <source>
        <dbReference type="ARBA" id="ARBA00022741"/>
    </source>
</evidence>